<evidence type="ECO:0000313" key="3">
    <source>
        <dbReference type="EMBL" id="MBB4943792.1"/>
    </source>
</evidence>
<feature type="domain" description="S-Me-THD-like C-terminal" evidence="2">
    <location>
        <begin position="17"/>
        <end position="109"/>
    </location>
</feature>
<feature type="compositionally biased region" description="Basic and acidic residues" evidence="1">
    <location>
        <begin position="96"/>
        <end position="110"/>
    </location>
</feature>
<dbReference type="InterPro" id="IPR027479">
    <property type="entry name" value="S-Me-THD_N_sf"/>
</dbReference>
<feature type="compositionally biased region" description="Low complexity" evidence="1">
    <location>
        <begin position="80"/>
        <end position="91"/>
    </location>
</feature>
<evidence type="ECO:0000313" key="4">
    <source>
        <dbReference type="Proteomes" id="UP000534286"/>
    </source>
</evidence>
<protein>
    <submittedName>
        <fullName evidence="3">DUF917 family protein</fullName>
    </submittedName>
</protein>
<evidence type="ECO:0000259" key="2">
    <source>
        <dbReference type="Pfam" id="PF20906"/>
    </source>
</evidence>
<dbReference type="InterPro" id="IPR048350">
    <property type="entry name" value="S-Me-THD-like_C"/>
</dbReference>
<dbReference type="SUPFAM" id="SSF160991">
    <property type="entry name" value="CV3147-like"/>
    <property type="match status" value="1"/>
</dbReference>
<evidence type="ECO:0000256" key="1">
    <source>
        <dbReference type="SAM" id="MobiDB-lite"/>
    </source>
</evidence>
<feature type="region of interest" description="Disordered" evidence="1">
    <location>
        <begin position="80"/>
        <end position="110"/>
    </location>
</feature>
<proteinExistence type="predicted"/>
<dbReference type="Gene3D" id="3.40.1610.10">
    <property type="entry name" value="CV3147-like domain"/>
    <property type="match status" value="1"/>
</dbReference>
<comment type="caution">
    <text evidence="3">The sequence shown here is derived from an EMBL/GenBank/DDBJ whole genome shotgun (WGS) entry which is preliminary data.</text>
</comment>
<dbReference type="AlphaFoldDB" id="A0A7W7S5B1"/>
<gene>
    <name evidence="3" type="ORF">FHR32_008193</name>
</gene>
<name>A0A7W7S5B1_9ACTN</name>
<accession>A0A7W7S5B1</accession>
<reference evidence="3 4" key="1">
    <citation type="submission" date="2020-08" db="EMBL/GenBank/DDBJ databases">
        <title>Sequencing the genomes of 1000 actinobacteria strains.</title>
        <authorList>
            <person name="Klenk H.-P."/>
        </authorList>
    </citation>
    <scope>NUCLEOTIDE SEQUENCE [LARGE SCALE GENOMIC DNA]</scope>
    <source>
        <strain evidence="3 4">DSM 43023</strain>
    </source>
</reference>
<sequence>MALADDKGNTLVVDAVSNRWSERIARAACVEMGCQVSCADTVLRGDQLREGLVPATLTLAEDLGRAVRLARAAHADPVAEATRRPAAVAARGQIHNYRDTSGRRTGGEVE</sequence>
<organism evidence="3 4">
    <name type="scientific">Streptosporangium album</name>
    <dbReference type="NCBI Taxonomy" id="47479"/>
    <lineage>
        <taxon>Bacteria</taxon>
        <taxon>Bacillati</taxon>
        <taxon>Actinomycetota</taxon>
        <taxon>Actinomycetes</taxon>
        <taxon>Streptosporangiales</taxon>
        <taxon>Streptosporangiaceae</taxon>
        <taxon>Streptosporangium</taxon>
    </lineage>
</organism>
<dbReference type="EMBL" id="JACHJU010000006">
    <property type="protein sequence ID" value="MBB4943792.1"/>
    <property type="molecule type" value="Genomic_DNA"/>
</dbReference>
<keyword evidence="4" id="KW-1185">Reference proteome</keyword>
<dbReference type="Proteomes" id="UP000534286">
    <property type="component" value="Unassembled WGS sequence"/>
</dbReference>
<dbReference type="RefSeq" id="WP_246468548.1">
    <property type="nucleotide sequence ID" value="NZ_BAABEK010000106.1"/>
</dbReference>
<dbReference type="Pfam" id="PF20906">
    <property type="entry name" value="S-Me-THD_C"/>
    <property type="match status" value="1"/>
</dbReference>